<dbReference type="Proteomes" id="UP000807306">
    <property type="component" value="Unassembled WGS sequence"/>
</dbReference>
<name>A0A9P6E7P4_9AGAR</name>
<organism evidence="2 3">
    <name type="scientific">Crepidotus variabilis</name>
    <dbReference type="NCBI Taxonomy" id="179855"/>
    <lineage>
        <taxon>Eukaryota</taxon>
        <taxon>Fungi</taxon>
        <taxon>Dikarya</taxon>
        <taxon>Basidiomycota</taxon>
        <taxon>Agaricomycotina</taxon>
        <taxon>Agaricomycetes</taxon>
        <taxon>Agaricomycetidae</taxon>
        <taxon>Agaricales</taxon>
        <taxon>Agaricineae</taxon>
        <taxon>Crepidotaceae</taxon>
        <taxon>Crepidotus</taxon>
    </lineage>
</organism>
<keyword evidence="1" id="KW-0732">Signal</keyword>
<accession>A0A9P6E7P4</accession>
<comment type="caution">
    <text evidence="2">The sequence shown here is derived from an EMBL/GenBank/DDBJ whole genome shotgun (WGS) entry which is preliminary data.</text>
</comment>
<feature type="chain" id="PRO_5040315247" evidence="1">
    <location>
        <begin position="23"/>
        <end position="233"/>
    </location>
</feature>
<dbReference type="AlphaFoldDB" id="A0A9P6E7P4"/>
<gene>
    <name evidence="2" type="ORF">CPB83DRAFT_861928</name>
</gene>
<feature type="signal peptide" evidence="1">
    <location>
        <begin position="1"/>
        <end position="22"/>
    </location>
</feature>
<evidence type="ECO:0000313" key="2">
    <source>
        <dbReference type="EMBL" id="KAF9524010.1"/>
    </source>
</evidence>
<reference evidence="2" key="1">
    <citation type="submission" date="2020-11" db="EMBL/GenBank/DDBJ databases">
        <authorList>
            <consortium name="DOE Joint Genome Institute"/>
            <person name="Ahrendt S."/>
            <person name="Riley R."/>
            <person name="Andreopoulos W."/>
            <person name="Labutti K."/>
            <person name="Pangilinan J."/>
            <person name="Ruiz-Duenas F.J."/>
            <person name="Barrasa J.M."/>
            <person name="Sanchez-Garcia M."/>
            <person name="Camarero S."/>
            <person name="Miyauchi S."/>
            <person name="Serrano A."/>
            <person name="Linde D."/>
            <person name="Babiker R."/>
            <person name="Drula E."/>
            <person name="Ayuso-Fernandez I."/>
            <person name="Pacheco R."/>
            <person name="Padilla G."/>
            <person name="Ferreira P."/>
            <person name="Barriuso J."/>
            <person name="Kellner H."/>
            <person name="Castanera R."/>
            <person name="Alfaro M."/>
            <person name="Ramirez L."/>
            <person name="Pisabarro A.G."/>
            <person name="Kuo A."/>
            <person name="Tritt A."/>
            <person name="Lipzen A."/>
            <person name="He G."/>
            <person name="Yan M."/>
            <person name="Ng V."/>
            <person name="Cullen D."/>
            <person name="Martin F."/>
            <person name="Rosso M.-N."/>
            <person name="Henrissat B."/>
            <person name="Hibbett D."/>
            <person name="Martinez A.T."/>
            <person name="Grigoriev I.V."/>
        </authorList>
    </citation>
    <scope>NUCLEOTIDE SEQUENCE</scope>
    <source>
        <strain evidence="2">CBS 506.95</strain>
    </source>
</reference>
<sequence>MLSLNRYLPLLFIIFSVSLLSANMDFIAGSSGFQASEQLPNNFPEPFEPEAISKKFPSKFPIPANSLRDNSRDTAIAVVQNELGLGHDEVGFTSGYDTDIAEYAYLYQLHQNGIQIINTHANLGFVLRNGQKYLSTLNAAFIKVDAAVNLAKPEPTIQLPAAIEALHKAVVWFKASAKAQPILKYYAQSGQNISLVYVIPEEGNGHEAFVDAHSAEVVGGNNFVTDWKEKSLS</sequence>
<evidence type="ECO:0000313" key="3">
    <source>
        <dbReference type="Proteomes" id="UP000807306"/>
    </source>
</evidence>
<protein>
    <submittedName>
        <fullName evidence="2">Uncharacterized protein</fullName>
    </submittedName>
</protein>
<evidence type="ECO:0000256" key="1">
    <source>
        <dbReference type="SAM" id="SignalP"/>
    </source>
</evidence>
<keyword evidence="3" id="KW-1185">Reference proteome</keyword>
<dbReference type="EMBL" id="MU157906">
    <property type="protein sequence ID" value="KAF9524010.1"/>
    <property type="molecule type" value="Genomic_DNA"/>
</dbReference>
<proteinExistence type="predicted"/>